<protein>
    <submittedName>
        <fullName evidence="1">Uncharacterized protein</fullName>
    </submittedName>
</protein>
<dbReference type="AlphaFoldDB" id="A0AAE8SED9"/>
<organism evidence="1 2">
    <name type="scientific">Fusarium torulosum</name>
    <dbReference type="NCBI Taxonomy" id="33205"/>
    <lineage>
        <taxon>Eukaryota</taxon>
        <taxon>Fungi</taxon>
        <taxon>Dikarya</taxon>
        <taxon>Ascomycota</taxon>
        <taxon>Pezizomycotina</taxon>
        <taxon>Sordariomycetes</taxon>
        <taxon>Hypocreomycetidae</taxon>
        <taxon>Hypocreales</taxon>
        <taxon>Nectriaceae</taxon>
        <taxon>Fusarium</taxon>
    </lineage>
</organism>
<gene>
    <name evidence="1" type="ORF">FTOL_02539</name>
</gene>
<comment type="caution">
    <text evidence="1">The sequence shown here is derived from an EMBL/GenBank/DDBJ whole genome shotgun (WGS) entry which is preliminary data.</text>
</comment>
<accession>A0AAE8SED9</accession>
<keyword evidence="2" id="KW-1185">Reference proteome</keyword>
<sequence>MEKLNIWMVISVRYRVFDQSGKLPFSIVFGLCRRSPDDTDPRSLRLSARQTILDVPYALSNNLLQLRKYSATTKTDIQVDVGQLGLSNSEESYLTLPSPVGRTENWRTCLSEYYYHIDPESELASLLEPGEKYSIKNFTGWQLGADKYAYIDEQGELSSPSKKQKLVSSRVHGRPTFHVVESLPWPPELQTRMHKDKDTNGNSMLVDVTVLNMGSKAITVQTHGRQRFLTPHGALQQDEEFPINDGRPRIIDPDRPSPDATIQILDVCTNKVIRGAKKRSGYVQYHQKDLRPTLDLLTTLRPGEPLIRHIDVGNLLSNLPDGEYGLRMEPRGMWWCIGDCKEWDEDRVPHDLFSTLIPPLMLKCDDVVRVQVENGDVLQ</sequence>
<name>A0AAE8SED9_9HYPO</name>
<dbReference type="Proteomes" id="UP001187734">
    <property type="component" value="Unassembled WGS sequence"/>
</dbReference>
<reference evidence="1" key="1">
    <citation type="submission" date="2018-03" db="EMBL/GenBank/DDBJ databases">
        <authorList>
            <person name="Guldener U."/>
        </authorList>
    </citation>
    <scope>NUCLEOTIDE SEQUENCE</scope>
</reference>
<dbReference type="EMBL" id="ONZP01000080">
    <property type="protein sequence ID" value="SPJ72810.1"/>
    <property type="molecule type" value="Genomic_DNA"/>
</dbReference>
<evidence type="ECO:0000313" key="2">
    <source>
        <dbReference type="Proteomes" id="UP001187734"/>
    </source>
</evidence>
<proteinExistence type="predicted"/>
<evidence type="ECO:0000313" key="1">
    <source>
        <dbReference type="EMBL" id="SPJ72810.1"/>
    </source>
</evidence>